<reference evidence="1" key="1">
    <citation type="submission" date="2022-10" db="EMBL/GenBank/DDBJ databases">
        <authorList>
            <person name="Koch H."/>
        </authorList>
    </citation>
    <scope>NUCLEOTIDE SEQUENCE</scope>
    <source>
        <strain evidence="1">DNF</strain>
    </source>
</reference>
<dbReference type="EMBL" id="OX365700">
    <property type="protein sequence ID" value="CAI4030224.1"/>
    <property type="molecule type" value="Genomic_DNA"/>
</dbReference>
<dbReference type="RefSeq" id="WP_289267222.1">
    <property type="nucleotide sequence ID" value="NZ_OX365700.1"/>
</dbReference>
<dbReference type="AlphaFoldDB" id="A0AA86MW82"/>
<name>A0AA86MW82_9BACT</name>
<dbReference type="KEGG" id="nti:DNFV4_00651"/>
<evidence type="ECO:0008006" key="3">
    <source>
        <dbReference type="Google" id="ProtNLM"/>
    </source>
</evidence>
<protein>
    <recommendedName>
        <fullName evidence="3">Transcription factor zinc-finger domain-containing protein</fullName>
    </recommendedName>
</protein>
<evidence type="ECO:0000313" key="2">
    <source>
        <dbReference type="Proteomes" id="UP001179121"/>
    </source>
</evidence>
<sequence>MHCLKCKGCMLIERHYTVLSRRLYARCINCGFWLDLADLLRFFHRVIESGVRGRKVREEFTL</sequence>
<dbReference type="Proteomes" id="UP001179121">
    <property type="component" value="Chromosome"/>
</dbReference>
<evidence type="ECO:0000313" key="1">
    <source>
        <dbReference type="EMBL" id="CAI4030224.1"/>
    </source>
</evidence>
<keyword evidence="2" id="KW-1185">Reference proteome</keyword>
<gene>
    <name evidence="1" type="ORF">DNFV4_00651</name>
</gene>
<organism evidence="1 2">
    <name type="scientific">Nitrospira tepida</name>
    <dbReference type="NCBI Taxonomy" id="2973512"/>
    <lineage>
        <taxon>Bacteria</taxon>
        <taxon>Pseudomonadati</taxon>
        <taxon>Nitrospirota</taxon>
        <taxon>Nitrospiria</taxon>
        <taxon>Nitrospirales</taxon>
        <taxon>Nitrospiraceae</taxon>
        <taxon>Nitrospira</taxon>
    </lineage>
</organism>
<proteinExistence type="predicted"/>
<accession>A0AA86MW82</accession>